<name>A0A0F3MLF0_9RICK</name>
<proteinExistence type="predicted"/>
<dbReference type="EMBL" id="LANP01000011">
    <property type="protein sequence ID" value="KJV56292.1"/>
    <property type="molecule type" value="Genomic_DNA"/>
</dbReference>
<gene>
    <name evidence="1" type="ORF">OCHUTO_0535</name>
</gene>
<comment type="caution">
    <text evidence="1">The sequence shown here is derived from an EMBL/GenBank/DDBJ whole genome shotgun (WGS) entry which is preliminary data.</text>
</comment>
<reference evidence="1 2" key="1">
    <citation type="submission" date="2015-02" db="EMBL/GenBank/DDBJ databases">
        <title>Genome Sequencing of Rickettsiales.</title>
        <authorList>
            <person name="Daugherty S.C."/>
            <person name="Su Q."/>
            <person name="Abolude K."/>
            <person name="Beier-Sexton M."/>
            <person name="Carlyon J.A."/>
            <person name="Carter R."/>
            <person name="Day N.P."/>
            <person name="Dumler S.J."/>
            <person name="Dyachenko V."/>
            <person name="Godinez A."/>
            <person name="Kurtti T.J."/>
            <person name="Lichay M."/>
            <person name="Mullins K.E."/>
            <person name="Ott S."/>
            <person name="Pappas-Brown V."/>
            <person name="Paris D.H."/>
            <person name="Patel P."/>
            <person name="Richards A.L."/>
            <person name="Sadzewicz L."/>
            <person name="Sears K."/>
            <person name="Seidman D."/>
            <person name="Sengamalay N."/>
            <person name="Stenos J."/>
            <person name="Tallon L.J."/>
            <person name="Vincent G."/>
            <person name="Fraser C.M."/>
            <person name="Munderloh U."/>
            <person name="Dunning-Hotopp J.C."/>
        </authorList>
    </citation>
    <scope>NUCLEOTIDE SEQUENCE [LARGE SCALE GENOMIC DNA]</scope>
    <source>
        <strain evidence="1 2">Fuller</strain>
    </source>
</reference>
<keyword evidence="2" id="KW-1185">Reference proteome</keyword>
<protein>
    <submittedName>
        <fullName evidence="1">Uncharacterized protein</fullName>
    </submittedName>
</protein>
<dbReference type="AlphaFoldDB" id="A0A0F3MLF0"/>
<organism evidence="1 2">
    <name type="scientific">Orientia chuto str. Dubai</name>
    <dbReference type="NCBI Taxonomy" id="1359168"/>
    <lineage>
        <taxon>Bacteria</taxon>
        <taxon>Pseudomonadati</taxon>
        <taxon>Pseudomonadota</taxon>
        <taxon>Alphaproteobacteria</taxon>
        <taxon>Rickettsiales</taxon>
        <taxon>Rickettsiaceae</taxon>
        <taxon>Rickettsieae</taxon>
        <taxon>Orientia</taxon>
    </lineage>
</organism>
<dbReference type="PATRIC" id="fig|1359168.3.peg.117"/>
<evidence type="ECO:0000313" key="1">
    <source>
        <dbReference type="EMBL" id="KJV56292.1"/>
    </source>
</evidence>
<dbReference type="Proteomes" id="UP000033616">
    <property type="component" value="Unassembled WGS sequence"/>
</dbReference>
<accession>A0A0F3MLF0</accession>
<dbReference type="STRING" id="1359168.OCHUTO_0535"/>
<dbReference type="RefSeq" id="WP_156961275.1">
    <property type="nucleotide sequence ID" value="NZ_LANP01000011.1"/>
</dbReference>
<sequence length="45" mass="5039">MMKAITLKTLVPQFGQVNGLSQAEKINIDTAIKQILQELNLLNEQ</sequence>
<evidence type="ECO:0000313" key="2">
    <source>
        <dbReference type="Proteomes" id="UP000033616"/>
    </source>
</evidence>